<keyword evidence="3" id="KW-1185">Reference proteome</keyword>
<evidence type="ECO:0000313" key="3">
    <source>
        <dbReference type="Proteomes" id="UP001516061"/>
    </source>
</evidence>
<accession>A0ABX2G478</accession>
<evidence type="ECO:0000256" key="1">
    <source>
        <dbReference type="SAM" id="MobiDB-lite"/>
    </source>
</evidence>
<dbReference type="RefSeq" id="WP_173806118.1">
    <property type="nucleotide sequence ID" value="NZ_JABSNM010000012.1"/>
</dbReference>
<dbReference type="CDD" id="cd16439">
    <property type="entry name" value="beta_Kdo_transferase_KpsC_2"/>
    <property type="match status" value="1"/>
</dbReference>
<name>A0ABX2G478_9BURK</name>
<reference evidence="2 3" key="1">
    <citation type="submission" date="2020-05" db="EMBL/GenBank/DDBJ databases">
        <title>Genomic Encyclopedia of Type Strains, Phase IV (KMG-V): Genome sequencing to study the core and pangenomes of soil and plant-associated prokaryotes.</title>
        <authorList>
            <person name="Whitman W."/>
        </authorList>
    </citation>
    <scope>NUCLEOTIDE SEQUENCE [LARGE SCALE GENOMIC DNA]</scope>
    <source>
        <strain evidence="2 3">C29</strain>
    </source>
</reference>
<dbReference type="InterPro" id="IPR007833">
    <property type="entry name" value="Capsule_polysaccharide_synth"/>
</dbReference>
<evidence type="ECO:0000313" key="2">
    <source>
        <dbReference type="EMBL" id="NRT57118.1"/>
    </source>
</evidence>
<feature type="region of interest" description="Disordered" evidence="1">
    <location>
        <begin position="1"/>
        <end position="24"/>
    </location>
</feature>
<proteinExistence type="predicted"/>
<dbReference type="EMBL" id="JABSNM010000012">
    <property type="protein sequence ID" value="NRT57118.1"/>
    <property type="molecule type" value="Genomic_DNA"/>
</dbReference>
<comment type="caution">
    <text evidence="2">The sequence shown here is derived from an EMBL/GenBank/DDBJ whole genome shotgun (WGS) entry which is preliminary data.</text>
</comment>
<sequence>MHPGRLPLESTVRATRDADDPRPGLARLTAGLRRVPTLAAMLPEWHLVDRRAPADVAAVMAWGRRPSAEVAETFAARHGLPLIRVEDGFLRSVELGSRCPPLSIVVDDLGGIHYDPHRPSRLEQQILQPRDGAAIARALALQQQWVEARVSKYNHVRDGLPGALRHEAAQAPVLVIDQTAGDASIAGSGADATSFPRLLEAALDEHPRAPIWLKVHPDVIAGRRRGHFEALSAATSARVTLIAGDVHPPALLEVCRAVYVVSSQMGFEALLHGRPVRCFGLPFYAGWGLTEDHLPAPARRRGQPRTLADLVHAALIEHPRHLDPETGRRCEPERLIEHLALQRRMRARWPAQVQALGFSRWKRPIVQAFLQGSQVEPVRQPQQLDPARAVAVWGRRDLPGLQPGTPVLRLEDGFVRSVGLGAELVRPLSWIVDDLGLHFDASRPSRLEQLLQHHAFDEPLRRRAAILRQALIQAGLTKYNVGQGDWRRPEGARRVVLVPGQVETDASIRWGCAQVRDNAALLAAARRAEPEAWLVYKPHPDVLAGLRRGERDRVVPGRDCDEVVTTAPMHRLLDQVDAVHVMTSLAGFEALLRGREVVTWGLPFYAGWGLTDDRAPPDSPALRRRQRRLQLDELVAAALILYPTYVSRRSGAFTTPERALRELIEWRDEPVPRGTALRRTTRRLRLALLGTLARLLGR</sequence>
<dbReference type="Proteomes" id="UP001516061">
    <property type="component" value="Unassembled WGS sequence"/>
</dbReference>
<gene>
    <name evidence="2" type="ORF">HNQ01_002867</name>
</gene>
<dbReference type="CDD" id="cd16440">
    <property type="entry name" value="beta_Kdo_transferase_KpsC_1"/>
    <property type="match status" value="1"/>
</dbReference>
<dbReference type="Pfam" id="PF05159">
    <property type="entry name" value="Capsule_synth"/>
    <property type="match status" value="3"/>
</dbReference>
<organism evidence="2 3">
    <name type="scientific">Sphaerotilus uruguayifluvii</name>
    <dbReference type="NCBI Taxonomy" id="2735897"/>
    <lineage>
        <taxon>Bacteria</taxon>
        <taxon>Pseudomonadati</taxon>
        <taxon>Pseudomonadota</taxon>
        <taxon>Betaproteobacteria</taxon>
        <taxon>Burkholderiales</taxon>
        <taxon>Sphaerotilaceae</taxon>
        <taxon>Sphaerotilus</taxon>
    </lineage>
</organism>
<protein>
    <submittedName>
        <fullName evidence="2">Capsular polysaccharide export protein</fullName>
    </submittedName>
</protein>